<protein>
    <submittedName>
        <fullName evidence="2">Dehydrogenase</fullName>
    </submittedName>
</protein>
<keyword evidence="3" id="KW-1185">Reference proteome</keyword>
<dbReference type="Proteomes" id="UP001595648">
    <property type="component" value="Unassembled WGS sequence"/>
</dbReference>
<keyword evidence="1" id="KW-0732">Signal</keyword>
<feature type="chain" id="PRO_5046437920" evidence="1">
    <location>
        <begin position="19"/>
        <end position="101"/>
    </location>
</feature>
<dbReference type="RefSeq" id="WP_378984838.1">
    <property type="nucleotide sequence ID" value="NZ_JBHRVD010000001.1"/>
</dbReference>
<evidence type="ECO:0000313" key="3">
    <source>
        <dbReference type="Proteomes" id="UP001595648"/>
    </source>
</evidence>
<name>A0ABV7MWC6_9HYPH</name>
<feature type="signal peptide" evidence="1">
    <location>
        <begin position="1"/>
        <end position="18"/>
    </location>
</feature>
<evidence type="ECO:0000313" key="2">
    <source>
        <dbReference type="EMBL" id="MFC3326190.1"/>
    </source>
</evidence>
<dbReference type="EMBL" id="JBHRVD010000001">
    <property type="protein sequence ID" value="MFC3326190.1"/>
    <property type="molecule type" value="Genomic_DNA"/>
</dbReference>
<sequence>MKRTLTLIVIAFACLTAAGCVSIPSDRFIATPPVLSDPDRSLLIACLGPVRLPKGELKQTDVERLWISDRKSLIECGRRLKALRDFYHDRDAAIRGKVAAK</sequence>
<reference evidence="3" key="1">
    <citation type="journal article" date="2019" name="Int. J. Syst. Evol. Microbiol.">
        <title>The Global Catalogue of Microorganisms (GCM) 10K type strain sequencing project: providing services to taxonomists for standard genome sequencing and annotation.</title>
        <authorList>
            <consortium name="The Broad Institute Genomics Platform"/>
            <consortium name="The Broad Institute Genome Sequencing Center for Infectious Disease"/>
            <person name="Wu L."/>
            <person name="Ma J."/>
        </authorList>
    </citation>
    <scope>NUCLEOTIDE SEQUENCE [LARGE SCALE GENOMIC DNA]</scope>
    <source>
        <strain evidence="3">ICMP 19515</strain>
    </source>
</reference>
<comment type="caution">
    <text evidence="2">The sequence shown here is derived from an EMBL/GenBank/DDBJ whole genome shotgun (WGS) entry which is preliminary data.</text>
</comment>
<organism evidence="2 3">
    <name type="scientific">Mesorhizobium cantuariense</name>
    <dbReference type="NCBI Taxonomy" id="1300275"/>
    <lineage>
        <taxon>Bacteria</taxon>
        <taxon>Pseudomonadati</taxon>
        <taxon>Pseudomonadota</taxon>
        <taxon>Alphaproteobacteria</taxon>
        <taxon>Hyphomicrobiales</taxon>
        <taxon>Phyllobacteriaceae</taxon>
        <taxon>Mesorhizobium</taxon>
    </lineage>
</organism>
<proteinExistence type="predicted"/>
<accession>A0ABV7MWC6</accession>
<dbReference type="PROSITE" id="PS51257">
    <property type="entry name" value="PROKAR_LIPOPROTEIN"/>
    <property type="match status" value="1"/>
</dbReference>
<gene>
    <name evidence="2" type="ORF">ACFOJ9_31235</name>
</gene>
<evidence type="ECO:0000256" key="1">
    <source>
        <dbReference type="SAM" id="SignalP"/>
    </source>
</evidence>